<dbReference type="InterPro" id="IPR018062">
    <property type="entry name" value="HTH_AraC-typ_CS"/>
</dbReference>
<dbReference type="PRINTS" id="PR00032">
    <property type="entry name" value="HTHARAC"/>
</dbReference>
<evidence type="ECO:0000256" key="2">
    <source>
        <dbReference type="ARBA" id="ARBA00023125"/>
    </source>
</evidence>
<keyword evidence="2" id="KW-0238">DNA-binding</keyword>
<dbReference type="EMBL" id="NPCC01000006">
    <property type="protein sequence ID" value="PAE89736.1"/>
    <property type="molecule type" value="Genomic_DNA"/>
</dbReference>
<proteinExistence type="predicted"/>
<keyword evidence="1" id="KW-0805">Transcription regulation</keyword>
<dbReference type="AlphaFoldDB" id="A0A268P1V3"/>
<feature type="domain" description="HTH araC/xylS-type" evidence="4">
    <location>
        <begin position="193"/>
        <end position="291"/>
    </location>
</feature>
<reference evidence="5 6" key="1">
    <citation type="submission" date="2017-07" db="EMBL/GenBank/DDBJ databases">
        <title>Isolation and whole genome analysis of endospore-forming bacteria from heroin.</title>
        <authorList>
            <person name="Kalinowski J."/>
            <person name="Ahrens B."/>
            <person name="Al-Dilaimi A."/>
            <person name="Winkler A."/>
            <person name="Wibberg D."/>
            <person name="Schleenbecker U."/>
            <person name="Ruckert C."/>
            <person name="Wolfel R."/>
            <person name="Grass G."/>
        </authorList>
    </citation>
    <scope>NUCLEOTIDE SEQUENCE [LARGE SCALE GENOMIC DNA]</scope>
    <source>
        <strain evidence="5 6">7539</strain>
    </source>
</reference>
<evidence type="ECO:0000313" key="6">
    <source>
        <dbReference type="Proteomes" id="UP000216207"/>
    </source>
</evidence>
<evidence type="ECO:0000256" key="1">
    <source>
        <dbReference type="ARBA" id="ARBA00023015"/>
    </source>
</evidence>
<evidence type="ECO:0000259" key="4">
    <source>
        <dbReference type="PROSITE" id="PS01124"/>
    </source>
</evidence>
<sequence>MRTIHFEIDVHLKEQTVHRTVDLPIACYHTSIKENSNGYIPLHWHDELQLVVVTNGKVRFHVNNETVIVHEKNGVFINSGSLHMAESLPHLNSRYICLNVDPSFLLPQELFATYVRPYIQATNFPYLYIGADEAWSKNIIDCTLSIHRSIEEQPPYYEIDVTTKVMAIWKLLISNGLQLEYDQNKMMQNRRVKGMLQWIHNHYEESISLDDIAKVGQLSRSECCRYFKRMLKTSPLQYVTDYRIQKSLPLLQQPNATVTDVAYQVGFNSTSYFIARFRKVMNMTPLAYKKSKLNDVQ</sequence>
<dbReference type="RefSeq" id="WP_095326251.1">
    <property type="nucleotide sequence ID" value="NZ_NPCC01000006.1"/>
</dbReference>
<dbReference type="SUPFAM" id="SSF46689">
    <property type="entry name" value="Homeodomain-like"/>
    <property type="match status" value="2"/>
</dbReference>
<dbReference type="PROSITE" id="PS00041">
    <property type="entry name" value="HTH_ARAC_FAMILY_1"/>
    <property type="match status" value="1"/>
</dbReference>
<dbReference type="InterPro" id="IPR011051">
    <property type="entry name" value="RmlC_Cupin_sf"/>
</dbReference>
<dbReference type="PANTHER" id="PTHR43280:SF28">
    <property type="entry name" value="HTH-TYPE TRANSCRIPTIONAL ACTIVATOR RHAS"/>
    <property type="match status" value="1"/>
</dbReference>
<protein>
    <submittedName>
        <fullName evidence="5">AraC family transcriptional regulator</fullName>
    </submittedName>
</protein>
<comment type="caution">
    <text evidence="5">The sequence shown here is derived from an EMBL/GenBank/DDBJ whole genome shotgun (WGS) entry which is preliminary data.</text>
</comment>
<dbReference type="SMART" id="SM00342">
    <property type="entry name" value="HTH_ARAC"/>
    <property type="match status" value="1"/>
</dbReference>
<accession>A0A268P1V3</accession>
<dbReference type="InterPro" id="IPR003313">
    <property type="entry name" value="AraC-bd"/>
</dbReference>
<gene>
    <name evidence="5" type="ORF">CHH72_05630</name>
</gene>
<dbReference type="SUPFAM" id="SSF51182">
    <property type="entry name" value="RmlC-like cupins"/>
    <property type="match status" value="1"/>
</dbReference>
<dbReference type="Gene3D" id="1.10.10.60">
    <property type="entry name" value="Homeodomain-like"/>
    <property type="match status" value="2"/>
</dbReference>
<dbReference type="GO" id="GO:0003700">
    <property type="term" value="F:DNA-binding transcription factor activity"/>
    <property type="evidence" value="ECO:0007669"/>
    <property type="project" value="InterPro"/>
</dbReference>
<dbReference type="Gene3D" id="2.60.120.10">
    <property type="entry name" value="Jelly Rolls"/>
    <property type="match status" value="1"/>
</dbReference>
<organism evidence="5 6">
    <name type="scientific">Shouchella clausii</name>
    <name type="common">Alkalihalobacillus clausii</name>
    <dbReference type="NCBI Taxonomy" id="79880"/>
    <lineage>
        <taxon>Bacteria</taxon>
        <taxon>Bacillati</taxon>
        <taxon>Bacillota</taxon>
        <taxon>Bacilli</taxon>
        <taxon>Bacillales</taxon>
        <taxon>Bacillaceae</taxon>
        <taxon>Shouchella</taxon>
    </lineage>
</organism>
<dbReference type="GO" id="GO:0043565">
    <property type="term" value="F:sequence-specific DNA binding"/>
    <property type="evidence" value="ECO:0007669"/>
    <property type="project" value="InterPro"/>
</dbReference>
<dbReference type="CDD" id="cd02208">
    <property type="entry name" value="cupin_RmlC-like"/>
    <property type="match status" value="1"/>
</dbReference>
<evidence type="ECO:0000313" key="5">
    <source>
        <dbReference type="EMBL" id="PAE89736.1"/>
    </source>
</evidence>
<dbReference type="PROSITE" id="PS01124">
    <property type="entry name" value="HTH_ARAC_FAMILY_2"/>
    <property type="match status" value="1"/>
</dbReference>
<dbReference type="InterPro" id="IPR020449">
    <property type="entry name" value="Tscrpt_reg_AraC-type_HTH"/>
</dbReference>
<dbReference type="PANTHER" id="PTHR43280">
    <property type="entry name" value="ARAC-FAMILY TRANSCRIPTIONAL REGULATOR"/>
    <property type="match status" value="1"/>
</dbReference>
<dbReference type="Pfam" id="PF02311">
    <property type="entry name" value="AraC_binding"/>
    <property type="match status" value="1"/>
</dbReference>
<dbReference type="Pfam" id="PF12833">
    <property type="entry name" value="HTH_18"/>
    <property type="match status" value="1"/>
</dbReference>
<dbReference type="InterPro" id="IPR018060">
    <property type="entry name" value="HTH_AraC"/>
</dbReference>
<keyword evidence="3" id="KW-0804">Transcription</keyword>
<name>A0A268P1V3_SHOCL</name>
<dbReference type="InterPro" id="IPR014710">
    <property type="entry name" value="RmlC-like_jellyroll"/>
</dbReference>
<dbReference type="Proteomes" id="UP000216207">
    <property type="component" value="Unassembled WGS sequence"/>
</dbReference>
<dbReference type="InterPro" id="IPR009057">
    <property type="entry name" value="Homeodomain-like_sf"/>
</dbReference>
<evidence type="ECO:0000256" key="3">
    <source>
        <dbReference type="ARBA" id="ARBA00023163"/>
    </source>
</evidence>